<protein>
    <submittedName>
        <fullName evidence="2">Uncharacterized protein</fullName>
    </submittedName>
</protein>
<dbReference type="AlphaFoldDB" id="A0A1I8IME0"/>
<keyword evidence="1" id="KW-1185">Reference proteome</keyword>
<organism evidence="1 2">
    <name type="scientific">Macrostomum lignano</name>
    <dbReference type="NCBI Taxonomy" id="282301"/>
    <lineage>
        <taxon>Eukaryota</taxon>
        <taxon>Metazoa</taxon>
        <taxon>Spiralia</taxon>
        <taxon>Lophotrochozoa</taxon>
        <taxon>Platyhelminthes</taxon>
        <taxon>Rhabditophora</taxon>
        <taxon>Macrostomorpha</taxon>
        <taxon>Macrostomida</taxon>
        <taxon>Macrostomidae</taxon>
        <taxon>Macrostomum</taxon>
    </lineage>
</organism>
<sequence length="127" mass="12976">MAYSYTYGTNPCGLYYSAPGPYVQCAASYASVPCVQAPAYTLAAPACAPAAAAAPCAIAAPACAPACAPTCAPACAPTVTCSQPCGKSCSSTEQKRTYLTTTKVCDQPAKTTCYYDTKSYKGGRPCY</sequence>
<reference evidence="2" key="1">
    <citation type="submission" date="2016-11" db="UniProtKB">
        <authorList>
            <consortium name="WormBaseParasite"/>
        </authorList>
    </citation>
    <scope>IDENTIFICATION</scope>
</reference>
<dbReference type="Proteomes" id="UP000095280">
    <property type="component" value="Unplaced"/>
</dbReference>
<accession>A0A1I8IME0</accession>
<proteinExistence type="predicted"/>
<dbReference type="WBParaSite" id="maker-uti_cns_0013794-snap-gene-0.2-mRNA-1">
    <property type="protein sequence ID" value="maker-uti_cns_0013794-snap-gene-0.2-mRNA-1"/>
    <property type="gene ID" value="maker-uti_cns_0013794-snap-gene-0.2"/>
</dbReference>
<evidence type="ECO:0000313" key="1">
    <source>
        <dbReference type="Proteomes" id="UP000095280"/>
    </source>
</evidence>
<name>A0A1I8IME0_9PLAT</name>
<evidence type="ECO:0000313" key="2">
    <source>
        <dbReference type="WBParaSite" id="maker-uti_cns_0013794-snap-gene-0.2-mRNA-1"/>
    </source>
</evidence>